<dbReference type="FunFam" id="3.40.1080.10:FF:000001">
    <property type="entry name" value="Succinyl-coa:3-ketoacid-coenzyme a transferase subunit b"/>
    <property type="match status" value="1"/>
</dbReference>
<dbReference type="AlphaFoldDB" id="H8G7S6"/>
<dbReference type="Proteomes" id="UP000004705">
    <property type="component" value="Chromosome"/>
</dbReference>
<evidence type="ECO:0000256" key="4">
    <source>
        <dbReference type="ARBA" id="ARBA00072796"/>
    </source>
</evidence>
<keyword evidence="2" id="KW-0808">Transferase</keyword>
<dbReference type="NCBIfam" id="TIGR02428">
    <property type="entry name" value="pcaJ_scoB_fam"/>
    <property type="match status" value="1"/>
</dbReference>
<dbReference type="Pfam" id="PF01144">
    <property type="entry name" value="CoA_trans"/>
    <property type="match status" value="1"/>
</dbReference>
<dbReference type="InterPro" id="IPR012791">
    <property type="entry name" value="3-oxoacid_CoA-transf_B"/>
</dbReference>
<organism evidence="7 8">
    <name type="scientific">Saccharomonospora azurea NA-128</name>
    <dbReference type="NCBI Taxonomy" id="882081"/>
    <lineage>
        <taxon>Bacteria</taxon>
        <taxon>Bacillati</taxon>
        <taxon>Actinomycetota</taxon>
        <taxon>Actinomycetes</taxon>
        <taxon>Pseudonocardiales</taxon>
        <taxon>Pseudonocardiaceae</taxon>
        <taxon>Saccharomonospora</taxon>
    </lineage>
</organism>
<dbReference type="HOGENOM" id="CLU_019942_4_1_11"/>
<name>H8G7S6_9PSEU</name>
<dbReference type="PANTHER" id="PTHR13707">
    <property type="entry name" value="KETOACID-COENZYME A TRANSFERASE"/>
    <property type="match status" value="1"/>
</dbReference>
<reference evidence="7 8" key="1">
    <citation type="journal article" date="2012" name="Stand. Genomic Sci.">
        <title>Genome sequence of the soil bacterium Saccharomonospora azurea type strain (NA-128(T)).</title>
        <authorList>
            <person name="Klenk H.P."/>
            <person name="Held B."/>
            <person name="Lucas S."/>
            <person name="Lapidus A."/>
            <person name="Copeland A."/>
            <person name="Hammon N."/>
            <person name="Pitluck S."/>
            <person name="Goodwin L.A."/>
            <person name="Han C."/>
            <person name="Tapia R."/>
            <person name="Brambilla E.M."/>
            <person name="Potter G."/>
            <person name="Land M."/>
            <person name="Ivanova N."/>
            <person name="Rohde M."/>
            <person name="Goker M."/>
            <person name="Detter J.C."/>
            <person name="Kyrpides N.C."/>
            <person name="Woyke T."/>
        </authorList>
    </citation>
    <scope>NUCLEOTIDE SEQUENCE [LARGE SCALE GENOMIC DNA]</scope>
    <source>
        <strain evidence="7 8">NA-128</strain>
    </source>
</reference>
<dbReference type="GO" id="GO:0008410">
    <property type="term" value="F:CoA-transferase activity"/>
    <property type="evidence" value="ECO:0007669"/>
    <property type="project" value="InterPro"/>
</dbReference>
<dbReference type="InterPro" id="IPR037171">
    <property type="entry name" value="NagB/RpiA_transferase-like"/>
</dbReference>
<keyword evidence="8" id="KW-1185">Reference proteome</keyword>
<gene>
    <name evidence="7" type="ORF">SacazDRAFT_00376</name>
</gene>
<dbReference type="PANTHER" id="PTHR13707:SF57">
    <property type="entry name" value="SUCCINYL-COA:3-KETOACID COENZYME A TRANSFERASE SUBUNIT B-RELATED"/>
    <property type="match status" value="1"/>
</dbReference>
<dbReference type="SUPFAM" id="SSF100950">
    <property type="entry name" value="NagB/RpiA/CoA transferase-like"/>
    <property type="match status" value="1"/>
</dbReference>
<evidence type="ECO:0000256" key="6">
    <source>
        <dbReference type="ARBA" id="ARBA00081146"/>
    </source>
</evidence>
<dbReference type="InterPro" id="IPR004164">
    <property type="entry name" value="CoA_transf_AS"/>
</dbReference>
<proteinExistence type="inferred from homology"/>
<evidence type="ECO:0000256" key="5">
    <source>
        <dbReference type="ARBA" id="ARBA00081138"/>
    </source>
</evidence>
<dbReference type="RefSeq" id="WP_005438085.1">
    <property type="nucleotide sequence ID" value="NZ_CM001466.1"/>
</dbReference>
<dbReference type="OrthoDB" id="3369756at2"/>
<dbReference type="EMBL" id="CM001466">
    <property type="protein sequence ID" value="EHY87350.1"/>
    <property type="molecule type" value="Genomic_DNA"/>
</dbReference>
<sequence length="225" mass="23346">MTTDTTAPAATAVAGWSRQDMAARAAKELNPGEYVNLGIGLPTLIPNYLPEGVDVVLHSENGILGTGPYPLEDEVDPDLINAGKETVTVNPGAAYFDSALSFGMIRGGHIDTAVLGGMQVSVTGDLANWMVPGKMVKGMGGAMDLVHGARRVIVLMEHTAKDGSPKILEKCTLPLTGEGVVQRIITNLAVLDVQDRPEGGLVLRELAPGVTAEQVVAATGAPVTV</sequence>
<accession>H8G7S6</accession>
<comment type="similarity">
    <text evidence="1">Belongs to the 3-oxoacid CoA-transferase subunit B family.</text>
</comment>
<evidence type="ECO:0000256" key="1">
    <source>
        <dbReference type="ARBA" id="ARBA00007047"/>
    </source>
</evidence>
<dbReference type="SMART" id="SM00882">
    <property type="entry name" value="CoA_trans"/>
    <property type="match status" value="1"/>
</dbReference>
<evidence type="ECO:0000256" key="3">
    <source>
        <dbReference type="ARBA" id="ARBA00065483"/>
    </source>
</evidence>
<dbReference type="PROSITE" id="PS01274">
    <property type="entry name" value="COA_TRANSF_2"/>
    <property type="match status" value="1"/>
</dbReference>
<evidence type="ECO:0000313" key="7">
    <source>
        <dbReference type="EMBL" id="EHY87350.1"/>
    </source>
</evidence>
<evidence type="ECO:0000256" key="2">
    <source>
        <dbReference type="ARBA" id="ARBA00022679"/>
    </source>
</evidence>
<evidence type="ECO:0000313" key="8">
    <source>
        <dbReference type="Proteomes" id="UP000004705"/>
    </source>
</evidence>
<comment type="subunit">
    <text evidence="3">Heterodimer of a subunit A and a subunit B.</text>
</comment>
<dbReference type="InterPro" id="IPR004165">
    <property type="entry name" value="CoA_trans_fam_I"/>
</dbReference>
<dbReference type="Gene3D" id="3.40.1080.10">
    <property type="entry name" value="Glutaconate Coenzyme A-transferase"/>
    <property type="match status" value="1"/>
</dbReference>
<protein>
    <recommendedName>
        <fullName evidence="4">Probable succinyl-CoA:3-ketoacid coenzyme A transferase subunit B</fullName>
    </recommendedName>
    <alternativeName>
        <fullName evidence="6">OXCT B</fullName>
    </alternativeName>
    <alternativeName>
        <fullName evidence="5">Succinyl-CoA:3-oxoacid CoA-transferase</fullName>
    </alternativeName>
</protein>